<dbReference type="EMBL" id="CABFLD010000002">
    <property type="protein sequence ID" value="VTX47942.1"/>
    <property type="molecule type" value="Genomic_DNA"/>
</dbReference>
<comment type="caution">
    <text evidence="1">The sequence shown here is derived from an EMBL/GenBank/DDBJ whole genome shotgun (WGS) entry which is preliminary data.</text>
</comment>
<evidence type="ECO:0000313" key="1">
    <source>
        <dbReference type="EMBL" id="VTX47942.1"/>
    </source>
</evidence>
<sequence>MKNQPTTNYQTTLRVIVHATPNAEYPDFVGVYNLVETSNEEYAKTIQVLMLSIEIAIRSQYQSFICPEEHYNGFLSEVEIILTHDNKIGCDVRKCDLPSDTIKMVIDSIICKRIGILKFFGLNCFVSPKLEYFKYRLAKLFA</sequence>
<reference evidence="1" key="1">
    <citation type="submission" date="2019-05" db="EMBL/GenBank/DDBJ databases">
        <authorList>
            <person name="Hibberd M."/>
        </authorList>
    </citation>
    <scope>NUCLEOTIDE SEQUENCE</scope>
    <source>
        <strain evidence="1">Haemophilus_influenzae_BgEED16</strain>
    </source>
</reference>
<organism evidence="1 2">
    <name type="scientific">Haemophilus influenzae</name>
    <dbReference type="NCBI Taxonomy" id="727"/>
    <lineage>
        <taxon>Bacteria</taxon>
        <taxon>Pseudomonadati</taxon>
        <taxon>Pseudomonadota</taxon>
        <taxon>Gammaproteobacteria</taxon>
        <taxon>Pasteurellales</taxon>
        <taxon>Pasteurellaceae</taxon>
        <taxon>Haemophilus</taxon>
    </lineage>
</organism>
<proteinExistence type="predicted"/>
<evidence type="ECO:0000313" key="2">
    <source>
        <dbReference type="Proteomes" id="UP000658741"/>
    </source>
</evidence>
<dbReference type="RefSeq" id="WP_112082093.1">
    <property type="nucleotide sequence ID" value="NZ_CABFLD010000002.1"/>
</dbReference>
<protein>
    <submittedName>
        <fullName evidence="1">Uncharacterized protein</fullName>
    </submittedName>
</protein>
<dbReference type="Proteomes" id="UP000658741">
    <property type="component" value="Unassembled WGS sequence"/>
</dbReference>
<dbReference type="AlphaFoldDB" id="A0AAX3IPL8"/>
<gene>
    <name evidence="1" type="ORF">CAGEJMGA_01723</name>
</gene>
<accession>A0AAX3IPL8</accession>
<name>A0AAX3IPL8_HAEIF</name>